<evidence type="ECO:0000313" key="14">
    <source>
        <dbReference type="EMBL" id="MBA8951156.1"/>
    </source>
</evidence>
<dbReference type="InterPro" id="IPR039421">
    <property type="entry name" value="Type_1_exporter"/>
</dbReference>
<feature type="region of interest" description="Disordered" evidence="10">
    <location>
        <begin position="576"/>
        <end position="609"/>
    </location>
</feature>
<dbReference type="PANTHER" id="PTHR43394">
    <property type="entry name" value="ATP-DEPENDENT PERMEASE MDL1, MITOCHONDRIAL"/>
    <property type="match status" value="1"/>
</dbReference>
<dbReference type="Gene3D" id="3.40.50.300">
    <property type="entry name" value="P-loop containing nucleotide triphosphate hydrolases"/>
    <property type="match status" value="1"/>
</dbReference>
<feature type="domain" description="ABC transporter" evidence="12">
    <location>
        <begin position="334"/>
        <end position="568"/>
    </location>
</feature>
<evidence type="ECO:0000259" key="13">
    <source>
        <dbReference type="PROSITE" id="PS50929"/>
    </source>
</evidence>
<keyword evidence="15" id="KW-1185">Reference proteome</keyword>
<evidence type="ECO:0000256" key="3">
    <source>
        <dbReference type="ARBA" id="ARBA00022475"/>
    </source>
</evidence>
<keyword evidence="7 11" id="KW-1133">Transmembrane helix</keyword>
<evidence type="ECO:0000256" key="9">
    <source>
        <dbReference type="ARBA" id="ARBA00061644"/>
    </source>
</evidence>
<dbReference type="GO" id="GO:0005524">
    <property type="term" value="F:ATP binding"/>
    <property type="evidence" value="ECO:0007669"/>
    <property type="project" value="UniProtKB-KW"/>
</dbReference>
<keyword evidence="2" id="KW-0813">Transport</keyword>
<evidence type="ECO:0000256" key="5">
    <source>
        <dbReference type="ARBA" id="ARBA00022741"/>
    </source>
</evidence>
<comment type="subcellular location">
    <subcellularLocation>
        <location evidence="1">Cell membrane</location>
        <topology evidence="1">Multi-pass membrane protein</topology>
    </subcellularLocation>
</comment>
<evidence type="ECO:0000256" key="11">
    <source>
        <dbReference type="SAM" id="Phobius"/>
    </source>
</evidence>
<keyword evidence="5" id="KW-0547">Nucleotide-binding</keyword>
<dbReference type="AlphaFoldDB" id="A0A7W3LN35"/>
<feature type="transmembrane region" description="Helical" evidence="11">
    <location>
        <begin position="127"/>
        <end position="148"/>
    </location>
</feature>
<dbReference type="Proteomes" id="UP000572680">
    <property type="component" value="Unassembled WGS sequence"/>
</dbReference>
<dbReference type="SMART" id="SM00382">
    <property type="entry name" value="AAA"/>
    <property type="match status" value="1"/>
</dbReference>
<accession>A0A7W3LN35</accession>
<dbReference type="InterPro" id="IPR003439">
    <property type="entry name" value="ABC_transporter-like_ATP-bd"/>
</dbReference>
<dbReference type="RefSeq" id="WP_182843527.1">
    <property type="nucleotide sequence ID" value="NZ_BAAALP010000009.1"/>
</dbReference>
<dbReference type="InterPro" id="IPR027417">
    <property type="entry name" value="P-loop_NTPase"/>
</dbReference>
<gene>
    <name evidence="14" type="ORF">HNR61_002787</name>
</gene>
<feature type="domain" description="ABC transmembrane type-1" evidence="13">
    <location>
        <begin position="20"/>
        <end position="299"/>
    </location>
</feature>
<evidence type="ECO:0000256" key="1">
    <source>
        <dbReference type="ARBA" id="ARBA00004651"/>
    </source>
</evidence>
<dbReference type="Pfam" id="PF00664">
    <property type="entry name" value="ABC_membrane"/>
    <property type="match status" value="1"/>
</dbReference>
<dbReference type="Pfam" id="PF00005">
    <property type="entry name" value="ABC_tran"/>
    <property type="match status" value="1"/>
</dbReference>
<reference evidence="14 15" key="1">
    <citation type="submission" date="2020-08" db="EMBL/GenBank/DDBJ databases">
        <title>Genomic Encyclopedia of Type Strains, Phase IV (KMG-IV): sequencing the most valuable type-strain genomes for metagenomic binning, comparative biology and taxonomic classification.</title>
        <authorList>
            <person name="Goeker M."/>
        </authorList>
    </citation>
    <scope>NUCLEOTIDE SEQUENCE [LARGE SCALE GENOMIC DNA]</scope>
    <source>
        <strain evidence="14 15">DSM 44197</strain>
    </source>
</reference>
<dbReference type="InterPro" id="IPR011527">
    <property type="entry name" value="ABC1_TM_dom"/>
</dbReference>
<dbReference type="InterPro" id="IPR017871">
    <property type="entry name" value="ABC_transporter-like_CS"/>
</dbReference>
<evidence type="ECO:0000313" key="15">
    <source>
        <dbReference type="Proteomes" id="UP000572680"/>
    </source>
</evidence>
<evidence type="ECO:0000256" key="10">
    <source>
        <dbReference type="SAM" id="MobiDB-lite"/>
    </source>
</evidence>
<comment type="similarity">
    <text evidence="9">Belongs to the ABC transporter superfamily. Lipid exporter (TC 3.A.1.106) family.</text>
</comment>
<dbReference type="PROSITE" id="PS00211">
    <property type="entry name" value="ABC_TRANSPORTER_1"/>
    <property type="match status" value="1"/>
</dbReference>
<dbReference type="Gene3D" id="1.20.1560.10">
    <property type="entry name" value="ABC transporter type 1, transmembrane domain"/>
    <property type="match status" value="1"/>
</dbReference>
<keyword evidence="6" id="KW-0067">ATP-binding</keyword>
<comment type="caution">
    <text evidence="14">The sequence shown here is derived from an EMBL/GenBank/DDBJ whole genome shotgun (WGS) entry which is preliminary data.</text>
</comment>
<dbReference type="FunFam" id="3.40.50.300:FF:000299">
    <property type="entry name" value="ABC transporter ATP-binding protein/permease"/>
    <property type="match status" value="1"/>
</dbReference>
<evidence type="ECO:0000256" key="8">
    <source>
        <dbReference type="ARBA" id="ARBA00023136"/>
    </source>
</evidence>
<name>A0A7W3LN35_ACTNM</name>
<feature type="transmembrane region" description="Helical" evidence="11">
    <location>
        <begin position="239"/>
        <end position="261"/>
    </location>
</feature>
<dbReference type="PANTHER" id="PTHR43394:SF1">
    <property type="entry name" value="ATP-BINDING CASSETTE SUB-FAMILY B MEMBER 10, MITOCHONDRIAL"/>
    <property type="match status" value="1"/>
</dbReference>
<dbReference type="SUPFAM" id="SSF90123">
    <property type="entry name" value="ABC transporter transmembrane region"/>
    <property type="match status" value="1"/>
</dbReference>
<dbReference type="InterPro" id="IPR003593">
    <property type="entry name" value="AAA+_ATPase"/>
</dbReference>
<dbReference type="CDD" id="cd18551">
    <property type="entry name" value="ABC_6TM_LmrA_like"/>
    <property type="match status" value="1"/>
</dbReference>
<evidence type="ECO:0000256" key="6">
    <source>
        <dbReference type="ARBA" id="ARBA00022840"/>
    </source>
</evidence>
<keyword evidence="8 11" id="KW-0472">Membrane</keyword>
<protein>
    <submittedName>
        <fullName evidence="14">ABC-type multidrug transport system fused ATPase/permease subunit</fullName>
    </submittedName>
</protein>
<keyword evidence="4 11" id="KW-0812">Transmembrane</keyword>
<dbReference type="SUPFAM" id="SSF52540">
    <property type="entry name" value="P-loop containing nucleoside triphosphate hydrolases"/>
    <property type="match status" value="1"/>
</dbReference>
<evidence type="ECO:0000256" key="2">
    <source>
        <dbReference type="ARBA" id="ARBA00022448"/>
    </source>
</evidence>
<dbReference type="GO" id="GO:0016887">
    <property type="term" value="F:ATP hydrolysis activity"/>
    <property type="evidence" value="ECO:0007669"/>
    <property type="project" value="InterPro"/>
</dbReference>
<dbReference type="GO" id="GO:0005886">
    <property type="term" value="C:plasma membrane"/>
    <property type="evidence" value="ECO:0007669"/>
    <property type="project" value="UniProtKB-SubCell"/>
</dbReference>
<dbReference type="InterPro" id="IPR036640">
    <property type="entry name" value="ABC1_TM_sf"/>
</dbReference>
<dbReference type="GO" id="GO:0015421">
    <property type="term" value="F:ABC-type oligopeptide transporter activity"/>
    <property type="evidence" value="ECO:0007669"/>
    <property type="project" value="TreeGrafter"/>
</dbReference>
<evidence type="ECO:0000256" key="4">
    <source>
        <dbReference type="ARBA" id="ARBA00022692"/>
    </source>
</evidence>
<dbReference type="PROSITE" id="PS50893">
    <property type="entry name" value="ABC_TRANSPORTER_2"/>
    <property type="match status" value="1"/>
</dbReference>
<evidence type="ECO:0000256" key="7">
    <source>
        <dbReference type="ARBA" id="ARBA00022989"/>
    </source>
</evidence>
<feature type="transmembrane region" description="Helical" evidence="11">
    <location>
        <begin position="51"/>
        <end position="78"/>
    </location>
</feature>
<proteinExistence type="inferred from homology"/>
<feature type="transmembrane region" description="Helical" evidence="11">
    <location>
        <begin position="154"/>
        <end position="175"/>
    </location>
</feature>
<evidence type="ECO:0000259" key="12">
    <source>
        <dbReference type="PROSITE" id="PS50893"/>
    </source>
</evidence>
<sequence length="609" mass="64167">MTAGVRSLLRLARGHHGAIAATVALTLLSSGLALAQPLVVKTMIEDAGRGGVAWAPAAALVGLFAAAALTQAGVRYLVARTGERVVRGVRHALADRLLRLSAPAYDRLRSGDLISRTGTDTVTLRHLVGNACTDAVTGCLGLTAAVALMLWLDWVLFTAVALLVAVAAAALAFALRRMRAASLDAQRAVGAMAADLERALSALRTVRAARAEPREIRRVTGHADGAYDASLRMARYDALAAPATELAVTGSFLTVLLVGGLRVANGTTSVAELVAFLLYLLYLTAPLGALFEAFSTLQQGSGAVHRIDEALRLPREEASGSAPVPAARPDVPLLELRDVWFGYQPRRPVLRGVSFRVPERGHVALVGRSGAGKSTTFALIERFHDPDGGRILFRGADVRSLDRAGYRARVGLVEQDCPVLHGTLRDNLLYAAPDADDADLREVLALTNLAGLVARLPGGLDSPVGEHGCRLSGGERQRVALARALLARPDLLLLDEPTSHLDAANERALRHAIDRAAAHCALLVIAHRFTTIRAAAHILVLDEGGIVAAGTHDHLLATSDHYRALADGWLADTPPAHGNALRSTDRRNTAVSDGRGAAGGPPCPWSPPP</sequence>
<feature type="transmembrane region" description="Helical" evidence="11">
    <location>
        <begin position="273"/>
        <end position="291"/>
    </location>
</feature>
<keyword evidence="3" id="KW-1003">Cell membrane</keyword>
<dbReference type="PROSITE" id="PS50929">
    <property type="entry name" value="ABC_TM1F"/>
    <property type="match status" value="1"/>
</dbReference>
<organism evidence="14 15">
    <name type="scientific">Actinomadura namibiensis</name>
    <dbReference type="NCBI Taxonomy" id="182080"/>
    <lineage>
        <taxon>Bacteria</taxon>
        <taxon>Bacillati</taxon>
        <taxon>Actinomycetota</taxon>
        <taxon>Actinomycetes</taxon>
        <taxon>Streptosporangiales</taxon>
        <taxon>Thermomonosporaceae</taxon>
        <taxon>Actinomadura</taxon>
    </lineage>
</organism>
<dbReference type="EMBL" id="JACJIA010000003">
    <property type="protein sequence ID" value="MBA8951156.1"/>
    <property type="molecule type" value="Genomic_DNA"/>
</dbReference>